<dbReference type="PIRSF" id="PIRSF000876">
    <property type="entry name" value="RR_chemtxs_CheB"/>
    <property type="match status" value="1"/>
</dbReference>
<keyword evidence="3 5" id="KW-0378">Hydrolase</keyword>
<dbReference type="AlphaFoldDB" id="A0A849L051"/>
<evidence type="ECO:0000256" key="5">
    <source>
        <dbReference type="HAMAP-Rule" id="MF_00099"/>
    </source>
</evidence>
<evidence type="ECO:0000256" key="2">
    <source>
        <dbReference type="ARBA" id="ARBA00022500"/>
    </source>
</evidence>
<dbReference type="SUPFAM" id="SSF52172">
    <property type="entry name" value="CheY-like"/>
    <property type="match status" value="1"/>
</dbReference>
<dbReference type="Gene3D" id="3.40.50.2300">
    <property type="match status" value="1"/>
</dbReference>
<dbReference type="PROSITE" id="PS50122">
    <property type="entry name" value="CHEB"/>
    <property type="match status" value="1"/>
</dbReference>
<dbReference type="RefSeq" id="WP_171321948.1">
    <property type="nucleotide sequence ID" value="NZ_JABFBC010000001.1"/>
</dbReference>
<feature type="active site" evidence="5 6">
    <location>
        <position position="174"/>
    </location>
</feature>
<comment type="function">
    <text evidence="5">Involved in chemotaxis. Part of a chemotaxis signal transduction system that modulates chemotaxis in response to various stimuli. Catalyzes the demethylation of specific methylglutamate residues introduced into the chemoreceptors (methyl-accepting chemotaxis proteins or MCP) by CheR. Also mediates the irreversible deamidation of specific glutamine residues to glutamic acid.</text>
</comment>
<dbReference type="InterPro" id="IPR008248">
    <property type="entry name" value="CheB-like"/>
</dbReference>
<feature type="active site" evidence="5 6">
    <location>
        <position position="296"/>
    </location>
</feature>
<organism evidence="10 11">
    <name type="scientific">Halovulum dunhuangense</name>
    <dbReference type="NCBI Taxonomy" id="1505036"/>
    <lineage>
        <taxon>Bacteria</taxon>
        <taxon>Pseudomonadati</taxon>
        <taxon>Pseudomonadota</taxon>
        <taxon>Alphaproteobacteria</taxon>
        <taxon>Rhodobacterales</taxon>
        <taxon>Paracoccaceae</taxon>
        <taxon>Halovulum</taxon>
    </lineage>
</organism>
<comment type="domain">
    <text evidence="5">Contains a C-terminal catalytic domain, and an N-terminal region which modulates catalytic activity.</text>
</comment>
<dbReference type="Proteomes" id="UP000572377">
    <property type="component" value="Unassembled WGS sequence"/>
</dbReference>
<evidence type="ECO:0000256" key="1">
    <source>
        <dbReference type="ARBA" id="ARBA00022490"/>
    </source>
</evidence>
<gene>
    <name evidence="5" type="primary">cheB</name>
    <name evidence="10" type="ORF">HMH01_01950</name>
</gene>
<dbReference type="PROSITE" id="PS50110">
    <property type="entry name" value="RESPONSE_REGULATORY"/>
    <property type="match status" value="1"/>
</dbReference>
<dbReference type="SMART" id="SM00448">
    <property type="entry name" value="REC"/>
    <property type="match status" value="1"/>
</dbReference>
<comment type="catalytic activity">
    <reaction evidence="5">
        <text>L-glutaminyl-[protein] + H2O = L-glutamyl-[protein] + NH4(+)</text>
        <dbReference type="Rhea" id="RHEA:16441"/>
        <dbReference type="Rhea" id="RHEA-COMP:10207"/>
        <dbReference type="Rhea" id="RHEA-COMP:10208"/>
        <dbReference type="ChEBI" id="CHEBI:15377"/>
        <dbReference type="ChEBI" id="CHEBI:28938"/>
        <dbReference type="ChEBI" id="CHEBI:29973"/>
        <dbReference type="ChEBI" id="CHEBI:30011"/>
        <dbReference type="EC" id="3.5.1.44"/>
    </reaction>
</comment>
<evidence type="ECO:0000256" key="7">
    <source>
        <dbReference type="PROSITE-ProRule" id="PRU00169"/>
    </source>
</evidence>
<dbReference type="GO" id="GO:0008984">
    <property type="term" value="F:protein-glutamate methylesterase activity"/>
    <property type="evidence" value="ECO:0007669"/>
    <property type="project" value="UniProtKB-UniRule"/>
</dbReference>
<keyword evidence="5 7" id="KW-0597">Phosphoprotein</keyword>
<keyword evidence="11" id="KW-1185">Reference proteome</keyword>
<dbReference type="Pfam" id="PF00072">
    <property type="entry name" value="Response_reg"/>
    <property type="match status" value="1"/>
</dbReference>
<evidence type="ECO:0000259" key="8">
    <source>
        <dbReference type="PROSITE" id="PS50110"/>
    </source>
</evidence>
<proteinExistence type="inferred from homology"/>
<evidence type="ECO:0000259" key="9">
    <source>
        <dbReference type="PROSITE" id="PS50122"/>
    </source>
</evidence>
<keyword evidence="1 5" id="KW-0963">Cytoplasm</keyword>
<name>A0A849L051_9RHOB</name>
<dbReference type="PANTHER" id="PTHR42872">
    <property type="entry name" value="PROTEIN-GLUTAMATE METHYLESTERASE/PROTEIN-GLUTAMINE GLUTAMINASE"/>
    <property type="match status" value="1"/>
</dbReference>
<dbReference type="GO" id="GO:0006935">
    <property type="term" value="P:chemotaxis"/>
    <property type="evidence" value="ECO:0007669"/>
    <property type="project" value="UniProtKB-UniRule"/>
</dbReference>
<dbReference type="CDD" id="cd16432">
    <property type="entry name" value="CheB_Rec"/>
    <property type="match status" value="1"/>
</dbReference>
<keyword evidence="2 5" id="KW-0145">Chemotaxis</keyword>
<comment type="subcellular location">
    <subcellularLocation>
        <location evidence="5">Cytoplasm</location>
    </subcellularLocation>
</comment>
<dbReference type="SUPFAM" id="SSF52738">
    <property type="entry name" value="Methylesterase CheB, C-terminal domain"/>
    <property type="match status" value="1"/>
</dbReference>
<dbReference type="PANTHER" id="PTHR42872:SF6">
    <property type="entry name" value="PROTEIN-GLUTAMATE METHYLESTERASE_PROTEIN-GLUTAMINE GLUTAMINASE"/>
    <property type="match status" value="1"/>
</dbReference>
<dbReference type="Gene3D" id="3.40.50.180">
    <property type="entry name" value="Methylesterase CheB, C-terminal domain"/>
    <property type="match status" value="1"/>
</dbReference>
<dbReference type="EC" id="3.5.1.44" evidence="5"/>
<dbReference type="InterPro" id="IPR011006">
    <property type="entry name" value="CheY-like_superfamily"/>
</dbReference>
<comment type="similarity">
    <text evidence="5">Belongs to the CheB family.</text>
</comment>
<evidence type="ECO:0000313" key="10">
    <source>
        <dbReference type="EMBL" id="NNU79190.1"/>
    </source>
</evidence>
<feature type="domain" description="Response regulatory" evidence="8">
    <location>
        <begin position="9"/>
        <end position="126"/>
    </location>
</feature>
<comment type="catalytic activity">
    <reaction evidence="4 5">
        <text>[protein]-L-glutamate 5-O-methyl ester + H2O = L-glutamyl-[protein] + methanol + H(+)</text>
        <dbReference type="Rhea" id="RHEA:23236"/>
        <dbReference type="Rhea" id="RHEA-COMP:10208"/>
        <dbReference type="Rhea" id="RHEA-COMP:10311"/>
        <dbReference type="ChEBI" id="CHEBI:15377"/>
        <dbReference type="ChEBI" id="CHEBI:15378"/>
        <dbReference type="ChEBI" id="CHEBI:17790"/>
        <dbReference type="ChEBI" id="CHEBI:29973"/>
        <dbReference type="ChEBI" id="CHEBI:82795"/>
        <dbReference type="EC" id="3.1.1.61"/>
    </reaction>
</comment>
<dbReference type="HAMAP" id="MF_00099">
    <property type="entry name" value="CheB_chemtxs"/>
    <property type="match status" value="1"/>
</dbReference>
<evidence type="ECO:0000313" key="11">
    <source>
        <dbReference type="Proteomes" id="UP000572377"/>
    </source>
</evidence>
<reference evidence="10 11" key="1">
    <citation type="submission" date="2020-05" db="EMBL/GenBank/DDBJ databases">
        <title>Gimesia benthica sp. nov., a novel planctomycete isolated from a deep-sea water sample of the Northwest Indian Ocean.</title>
        <authorList>
            <person name="Wang J."/>
            <person name="Ruan C."/>
            <person name="Song L."/>
            <person name="Zhu Y."/>
            <person name="Li A."/>
            <person name="Zheng X."/>
            <person name="Wang L."/>
            <person name="Lu Z."/>
            <person name="Huang Y."/>
            <person name="Du W."/>
            <person name="Zhou Y."/>
            <person name="Huang L."/>
            <person name="Dai X."/>
        </authorList>
    </citation>
    <scope>NUCLEOTIDE SEQUENCE [LARGE SCALE GENOMIC DNA]</scope>
    <source>
        <strain evidence="10 11">YYQ-30</strain>
    </source>
</reference>
<dbReference type="InterPro" id="IPR035909">
    <property type="entry name" value="CheB_C"/>
</dbReference>
<accession>A0A849L051</accession>
<dbReference type="GO" id="GO:0000156">
    <property type="term" value="F:phosphorelay response regulator activity"/>
    <property type="evidence" value="ECO:0007669"/>
    <property type="project" value="InterPro"/>
</dbReference>
<protein>
    <recommendedName>
        <fullName evidence="5">Protein-glutamate methylesterase/protein-glutamine glutaminase</fullName>
        <ecNumber evidence="5">3.1.1.61</ecNumber>
        <ecNumber evidence="5">3.5.1.44</ecNumber>
    </recommendedName>
</protein>
<sequence>MISPSGPVRVLVVDDSALMRRMIRAGLEAGADIEVIAEAANTAEARQMIRQHDPDVVTLDVEMPGMNGIEFLKKIMELRPTPVIMVSTLTAAGTEVSLAALQIGAIDAIPKPSGREEVARFGRALRESVLLARMAWPRGQGAATKSAPADSNPPLAALRSRRIARPELIAIGASTGGVAALSELLAMLPPTLPPVVVTQHMPPMFTERFAGRLDALLPHAVSQAVPGEVLAPGQIRIAPGDMHLTVARAGGRLVTRLDGSGPISGHRPSVDVLFNSVATAVGGRALGVILTGMGRDGAAGMRALHNTGAWCIGQSQESCVVYGMPRAARELQAVDEEADLPGIARRMSEILNTRSAIRTA</sequence>
<feature type="domain" description="CheB-type methylesterase" evidence="9">
    <location>
        <begin position="154"/>
        <end position="354"/>
    </location>
</feature>
<dbReference type="EMBL" id="JABFBC010000001">
    <property type="protein sequence ID" value="NNU79190.1"/>
    <property type="molecule type" value="Genomic_DNA"/>
</dbReference>
<dbReference type="GO" id="GO:0005737">
    <property type="term" value="C:cytoplasm"/>
    <property type="evidence" value="ECO:0007669"/>
    <property type="project" value="UniProtKB-SubCell"/>
</dbReference>
<evidence type="ECO:0000256" key="3">
    <source>
        <dbReference type="ARBA" id="ARBA00022801"/>
    </source>
</evidence>
<comment type="PTM">
    <text evidence="5">Phosphorylated by CheA. Phosphorylation of the N-terminal regulatory domain activates the methylesterase activity.</text>
</comment>
<dbReference type="InterPro" id="IPR001789">
    <property type="entry name" value="Sig_transdc_resp-reg_receiver"/>
</dbReference>
<evidence type="ECO:0000256" key="4">
    <source>
        <dbReference type="ARBA" id="ARBA00048267"/>
    </source>
</evidence>
<dbReference type="CDD" id="cd17541">
    <property type="entry name" value="REC_CheB-like"/>
    <property type="match status" value="1"/>
</dbReference>
<comment type="caution">
    <text evidence="10">The sequence shown here is derived from an EMBL/GenBank/DDBJ whole genome shotgun (WGS) entry which is preliminary data.</text>
</comment>
<evidence type="ECO:0000256" key="6">
    <source>
        <dbReference type="PROSITE-ProRule" id="PRU00050"/>
    </source>
</evidence>
<feature type="modified residue" description="4-aspartylphosphate" evidence="5 7">
    <location>
        <position position="60"/>
    </location>
</feature>
<feature type="active site" evidence="5 6">
    <location>
        <position position="200"/>
    </location>
</feature>
<dbReference type="InterPro" id="IPR000673">
    <property type="entry name" value="Sig_transdc_resp-reg_Me-estase"/>
</dbReference>
<dbReference type="Pfam" id="PF01339">
    <property type="entry name" value="CheB_methylest"/>
    <property type="match status" value="1"/>
</dbReference>
<dbReference type="EC" id="3.1.1.61" evidence="5"/>
<dbReference type="GO" id="GO:0050568">
    <property type="term" value="F:protein-glutamine glutaminase activity"/>
    <property type="evidence" value="ECO:0007669"/>
    <property type="project" value="UniProtKB-UniRule"/>
</dbReference>
<dbReference type="NCBIfam" id="NF001965">
    <property type="entry name" value="PRK00742.1"/>
    <property type="match status" value="1"/>
</dbReference>